<accession>B9XRU1</accession>
<dbReference type="AlphaFoldDB" id="B9XRU1"/>
<dbReference type="Gene3D" id="3.40.250.10">
    <property type="entry name" value="Rhodanese-like domain"/>
    <property type="match status" value="1"/>
</dbReference>
<dbReference type="Proteomes" id="UP000003688">
    <property type="component" value="Unassembled WGS sequence"/>
</dbReference>
<dbReference type="SMART" id="SM00450">
    <property type="entry name" value="RHOD"/>
    <property type="match status" value="1"/>
</dbReference>
<dbReference type="OrthoDB" id="9800872at2"/>
<evidence type="ECO:0000259" key="1">
    <source>
        <dbReference type="PROSITE" id="PS50206"/>
    </source>
</evidence>
<dbReference type="InterPro" id="IPR036873">
    <property type="entry name" value="Rhodanese-like_dom_sf"/>
</dbReference>
<proteinExistence type="predicted"/>
<name>B9XRU1_PEDPL</name>
<protein>
    <submittedName>
        <fullName evidence="2">Rhodanese domain protein</fullName>
    </submittedName>
</protein>
<reference evidence="2 3" key="1">
    <citation type="journal article" date="2011" name="J. Bacteriol.">
        <title>Genome sequence of 'Pedosphaera parvula' Ellin514, an aerobic Verrucomicrobial isolate from pasture soil.</title>
        <authorList>
            <person name="Kant R."/>
            <person name="van Passel M.W."/>
            <person name="Sangwan P."/>
            <person name="Palva A."/>
            <person name="Lucas S."/>
            <person name="Copeland A."/>
            <person name="Lapidus A."/>
            <person name="Glavina Del Rio T."/>
            <person name="Dalin E."/>
            <person name="Tice H."/>
            <person name="Bruce D."/>
            <person name="Goodwin L."/>
            <person name="Pitluck S."/>
            <person name="Chertkov O."/>
            <person name="Larimer F.W."/>
            <person name="Land M.L."/>
            <person name="Hauser L."/>
            <person name="Brettin T.S."/>
            <person name="Detter J.C."/>
            <person name="Han S."/>
            <person name="de Vos W.M."/>
            <person name="Janssen P.H."/>
            <person name="Smidt H."/>
        </authorList>
    </citation>
    <scope>NUCLEOTIDE SEQUENCE [LARGE SCALE GENOMIC DNA]</scope>
    <source>
        <strain evidence="2 3">Ellin514</strain>
    </source>
</reference>
<keyword evidence="3" id="KW-1185">Reference proteome</keyword>
<comment type="caution">
    <text evidence="2">The sequence shown here is derived from an EMBL/GenBank/DDBJ whole genome shotgun (WGS) entry which is preliminary data.</text>
</comment>
<dbReference type="SUPFAM" id="SSF52821">
    <property type="entry name" value="Rhodanese/Cell cycle control phosphatase"/>
    <property type="match status" value="1"/>
</dbReference>
<dbReference type="EMBL" id="ABOX02000068">
    <property type="protein sequence ID" value="EEF57452.1"/>
    <property type="molecule type" value="Genomic_DNA"/>
</dbReference>
<evidence type="ECO:0000313" key="3">
    <source>
        <dbReference type="Proteomes" id="UP000003688"/>
    </source>
</evidence>
<sequence length="201" mass="21509" precursor="true">MALSNSNSKLGMLAPMLLILAASILAGFTYNRTTPLGVRFGQTVEKTQPVSQPPVPMAQATNTPPAKTTNYVAMPEGAGPMPTPKYPIPAITWKEVRSLLAAQQKLTIIDARGRIAFNAGHIPDAICIPSGNNFDMSNFSEEHTNKSELIVAYCGGQHCPLSWLVAAGLINNFDFSNVKIMPGGFEEYQRAEASAGTAQSK</sequence>
<dbReference type="STRING" id="320771.Cflav_PD0563"/>
<organism evidence="2 3">
    <name type="scientific">Pedosphaera parvula (strain Ellin514)</name>
    <dbReference type="NCBI Taxonomy" id="320771"/>
    <lineage>
        <taxon>Bacteria</taxon>
        <taxon>Pseudomonadati</taxon>
        <taxon>Verrucomicrobiota</taxon>
        <taxon>Pedosphaerae</taxon>
        <taxon>Pedosphaerales</taxon>
        <taxon>Pedosphaeraceae</taxon>
        <taxon>Pedosphaera</taxon>
    </lineage>
</organism>
<evidence type="ECO:0000313" key="2">
    <source>
        <dbReference type="EMBL" id="EEF57452.1"/>
    </source>
</evidence>
<dbReference type="InterPro" id="IPR001763">
    <property type="entry name" value="Rhodanese-like_dom"/>
</dbReference>
<dbReference type="PROSITE" id="PS50206">
    <property type="entry name" value="RHODANESE_3"/>
    <property type="match status" value="1"/>
</dbReference>
<dbReference type="Pfam" id="PF00581">
    <property type="entry name" value="Rhodanese"/>
    <property type="match status" value="1"/>
</dbReference>
<gene>
    <name evidence="2" type="ORF">Cflav_PD0563</name>
</gene>
<dbReference type="CDD" id="cd00158">
    <property type="entry name" value="RHOD"/>
    <property type="match status" value="1"/>
</dbReference>
<feature type="domain" description="Rhodanese" evidence="1">
    <location>
        <begin position="102"/>
        <end position="193"/>
    </location>
</feature>